<protein>
    <submittedName>
        <fullName evidence="4">Uncharacterized protein</fullName>
    </submittedName>
</protein>
<evidence type="ECO:0000256" key="2">
    <source>
        <dbReference type="SAM" id="Phobius"/>
    </source>
</evidence>
<dbReference type="Proteomes" id="UP000887581">
    <property type="component" value="Unplaced"/>
</dbReference>
<keyword evidence="2" id="KW-0472">Membrane</keyword>
<accession>A0A915Q7Y8</accession>
<proteinExistence type="predicted"/>
<feature type="transmembrane region" description="Helical" evidence="2">
    <location>
        <begin position="241"/>
        <end position="262"/>
    </location>
</feature>
<dbReference type="WBParaSite" id="sdigi.contig894.g9962.t1">
    <property type="protein sequence ID" value="sdigi.contig894.g9962.t1"/>
    <property type="gene ID" value="sdigi.contig894.g9962"/>
</dbReference>
<keyword evidence="3" id="KW-1185">Reference proteome</keyword>
<keyword evidence="2" id="KW-0812">Transmembrane</keyword>
<organism evidence="3 4">
    <name type="scientific">Setaria digitata</name>
    <dbReference type="NCBI Taxonomy" id="48799"/>
    <lineage>
        <taxon>Eukaryota</taxon>
        <taxon>Metazoa</taxon>
        <taxon>Ecdysozoa</taxon>
        <taxon>Nematoda</taxon>
        <taxon>Chromadorea</taxon>
        <taxon>Rhabditida</taxon>
        <taxon>Spirurina</taxon>
        <taxon>Spiruromorpha</taxon>
        <taxon>Filarioidea</taxon>
        <taxon>Setariidae</taxon>
        <taxon>Setaria</taxon>
    </lineage>
</organism>
<evidence type="ECO:0000313" key="4">
    <source>
        <dbReference type="WBParaSite" id="sdigi.contig894.g9962.t1"/>
    </source>
</evidence>
<evidence type="ECO:0000313" key="3">
    <source>
        <dbReference type="Proteomes" id="UP000887581"/>
    </source>
</evidence>
<name>A0A915Q7Y8_9BILA</name>
<dbReference type="AlphaFoldDB" id="A0A915Q7Y8"/>
<sequence length="263" mass="29019">MALFPLICGKEEFKTKNFLPCLSEFFTTEIGTKCNEPFVGLDLLVKDNAQKICSTMKTIFACSASELTTRCTEQAFMHVTSMFNIWVQKFDPTCSISGYGAIKDSKTDDDFSLDSKPTHITIDQTVSPANSIINQHLFNGSIHMPEFVSKSAPKLDSFATSDDKFASNQPDDQLLRSTMQSVPEANQKSKNAITESIDSAPSLQPSPEPSPELEPKSDLTVNAKKSKTIGSGQISDILSNLWILLTMISWPIIIQLCTVMVLF</sequence>
<reference evidence="4" key="1">
    <citation type="submission" date="2022-11" db="UniProtKB">
        <authorList>
            <consortium name="WormBaseParasite"/>
        </authorList>
    </citation>
    <scope>IDENTIFICATION</scope>
</reference>
<evidence type="ECO:0000256" key="1">
    <source>
        <dbReference type="SAM" id="MobiDB-lite"/>
    </source>
</evidence>
<keyword evidence="2" id="KW-1133">Transmembrane helix</keyword>
<feature type="region of interest" description="Disordered" evidence="1">
    <location>
        <begin position="198"/>
        <end position="217"/>
    </location>
</feature>